<dbReference type="GO" id="GO:0008270">
    <property type="term" value="F:zinc ion binding"/>
    <property type="evidence" value="ECO:0007669"/>
    <property type="project" value="InterPro"/>
</dbReference>
<feature type="domain" description="Alpha-carbonic anhydrase" evidence="2">
    <location>
        <begin position="1"/>
        <end position="210"/>
    </location>
</feature>
<dbReference type="PANTHER" id="PTHR18952:SF104">
    <property type="entry name" value="CARBONIC ANHYDRASE-RELATED PROTEIN"/>
    <property type="match status" value="1"/>
</dbReference>
<feature type="non-terminal residue" evidence="3">
    <location>
        <position position="210"/>
    </location>
</feature>
<dbReference type="InterPro" id="IPR036398">
    <property type="entry name" value="CA_dom_sf"/>
</dbReference>
<comment type="caution">
    <text evidence="3">The sequence shown here is derived from an EMBL/GenBank/DDBJ whole genome shotgun (WGS) entry which is preliminary data.</text>
</comment>
<evidence type="ECO:0000313" key="4">
    <source>
        <dbReference type="Proteomes" id="UP000678393"/>
    </source>
</evidence>
<protein>
    <recommendedName>
        <fullName evidence="2">Alpha-carbonic anhydrase domain-containing protein</fullName>
    </recommendedName>
</protein>
<evidence type="ECO:0000313" key="3">
    <source>
        <dbReference type="EMBL" id="CAG5130179.1"/>
    </source>
</evidence>
<evidence type="ECO:0000259" key="2">
    <source>
        <dbReference type="PROSITE" id="PS51144"/>
    </source>
</evidence>
<dbReference type="Pfam" id="PF00194">
    <property type="entry name" value="Carb_anhydrase"/>
    <property type="match status" value="1"/>
</dbReference>
<comment type="similarity">
    <text evidence="1">Belongs to the alpha-carbonic anhydrase family.</text>
</comment>
<name>A0A8S3ZLE0_9EUPU</name>
<evidence type="ECO:0000256" key="1">
    <source>
        <dbReference type="ARBA" id="ARBA00010718"/>
    </source>
</evidence>
<dbReference type="OrthoDB" id="429145at2759"/>
<proteinExistence type="inferred from homology"/>
<reference evidence="3" key="1">
    <citation type="submission" date="2021-04" db="EMBL/GenBank/DDBJ databases">
        <authorList>
            <consortium name="Molecular Ecology Group"/>
        </authorList>
    </citation>
    <scope>NUCLEOTIDE SEQUENCE</scope>
</reference>
<dbReference type="SUPFAM" id="SSF51069">
    <property type="entry name" value="Carbonic anhydrase"/>
    <property type="match status" value="1"/>
</dbReference>
<dbReference type="PROSITE" id="PS51144">
    <property type="entry name" value="ALPHA_CA_2"/>
    <property type="match status" value="1"/>
</dbReference>
<dbReference type="SMART" id="SM01057">
    <property type="entry name" value="Carb_anhydrase"/>
    <property type="match status" value="1"/>
</dbReference>
<dbReference type="PANTHER" id="PTHR18952">
    <property type="entry name" value="CARBONIC ANHYDRASE"/>
    <property type="match status" value="1"/>
</dbReference>
<organism evidence="3 4">
    <name type="scientific">Candidula unifasciata</name>
    <dbReference type="NCBI Taxonomy" id="100452"/>
    <lineage>
        <taxon>Eukaryota</taxon>
        <taxon>Metazoa</taxon>
        <taxon>Spiralia</taxon>
        <taxon>Lophotrochozoa</taxon>
        <taxon>Mollusca</taxon>
        <taxon>Gastropoda</taxon>
        <taxon>Heterobranchia</taxon>
        <taxon>Euthyneura</taxon>
        <taxon>Panpulmonata</taxon>
        <taxon>Eupulmonata</taxon>
        <taxon>Stylommatophora</taxon>
        <taxon>Helicina</taxon>
        <taxon>Helicoidea</taxon>
        <taxon>Geomitridae</taxon>
        <taxon>Candidula</taxon>
    </lineage>
</organism>
<dbReference type="InterPro" id="IPR023561">
    <property type="entry name" value="Carbonic_anhydrase_a-class"/>
</dbReference>
<accession>A0A8S3ZLE0</accession>
<keyword evidence="4" id="KW-1185">Reference proteome</keyword>
<dbReference type="AlphaFoldDB" id="A0A8S3ZLE0"/>
<dbReference type="EMBL" id="CAJHNH020003882">
    <property type="protein sequence ID" value="CAG5130179.1"/>
    <property type="molecule type" value="Genomic_DNA"/>
</dbReference>
<dbReference type="GO" id="GO:0004089">
    <property type="term" value="F:carbonate dehydratase activity"/>
    <property type="evidence" value="ECO:0007669"/>
    <property type="project" value="InterPro"/>
</dbReference>
<dbReference type="Proteomes" id="UP000678393">
    <property type="component" value="Unassembled WGS sequence"/>
</dbReference>
<sequence length="210" mass="23914">MYYPEASGNQQSPIDLISNDARYDPSLAERPLKFSYCISRETELLNNGYTLVVFPRPKQVLSGGPLLEDTEYELSEIRFHWGKDSDRGSEHLVNHKSFPMEIQFVHWNSHIYNSIEEAVGSRHGIAIVAMFGQVGREHMGLKSITDTLEDVLYKGRHKTLTGPFNPSTFLPDPALWDFWTYDGSLTTPPCSENVTWIVLRYPLMMSAAQV</sequence>
<gene>
    <name evidence="3" type="ORF">CUNI_LOCUS15737</name>
</gene>
<dbReference type="InterPro" id="IPR001148">
    <property type="entry name" value="CA_dom"/>
</dbReference>
<dbReference type="Gene3D" id="3.10.200.10">
    <property type="entry name" value="Alpha carbonic anhydrase"/>
    <property type="match status" value="1"/>
</dbReference>